<protein>
    <submittedName>
        <fullName evidence="2">Uncharacterized protein</fullName>
    </submittedName>
</protein>
<feature type="region of interest" description="Disordered" evidence="1">
    <location>
        <begin position="1"/>
        <end position="24"/>
    </location>
</feature>
<comment type="caution">
    <text evidence="2">The sequence shown here is derived from an EMBL/GenBank/DDBJ whole genome shotgun (WGS) entry which is preliminary data.</text>
</comment>
<evidence type="ECO:0000256" key="1">
    <source>
        <dbReference type="SAM" id="MobiDB-lite"/>
    </source>
</evidence>
<sequence length="66" mass="6662">MSAVATLDSTTTVDLAGSLPDGDSLGDEMLMASGARATANLKRATGSKGSKVGYEPRGWTMGGQVD</sequence>
<gene>
    <name evidence="2" type="ORF">PXH69_24365</name>
</gene>
<evidence type="ECO:0000313" key="2">
    <source>
        <dbReference type="EMBL" id="MDE8648105.1"/>
    </source>
</evidence>
<organism evidence="2 3">
    <name type="scientific">Rhodococcus qingshengii</name>
    <dbReference type="NCBI Taxonomy" id="334542"/>
    <lineage>
        <taxon>Bacteria</taxon>
        <taxon>Bacillati</taxon>
        <taxon>Actinomycetota</taxon>
        <taxon>Actinomycetes</taxon>
        <taxon>Mycobacteriales</taxon>
        <taxon>Nocardiaceae</taxon>
        <taxon>Rhodococcus</taxon>
        <taxon>Rhodococcus erythropolis group</taxon>
    </lineage>
</organism>
<name>A0AAW6LT10_RHOSG</name>
<dbReference type="RefSeq" id="WP_275232342.1">
    <property type="nucleotide sequence ID" value="NZ_JARDXE010000017.1"/>
</dbReference>
<dbReference type="Proteomes" id="UP001217325">
    <property type="component" value="Unassembled WGS sequence"/>
</dbReference>
<reference evidence="2" key="1">
    <citation type="submission" date="2023-02" db="EMBL/GenBank/DDBJ databases">
        <title>A novel hydrolase synthesized by Rhodococcus erythropolis HQ is responsible for the detoxification of Zearalenone.</title>
        <authorList>
            <person name="Hu J."/>
            <person name="Xu J."/>
        </authorList>
    </citation>
    <scope>NUCLEOTIDE SEQUENCE</scope>
    <source>
        <strain evidence="2">HQ</strain>
    </source>
</reference>
<dbReference type="EMBL" id="JARDXE010000017">
    <property type="protein sequence ID" value="MDE8648105.1"/>
    <property type="molecule type" value="Genomic_DNA"/>
</dbReference>
<proteinExistence type="predicted"/>
<accession>A0AAW6LT10</accession>
<feature type="region of interest" description="Disordered" evidence="1">
    <location>
        <begin position="41"/>
        <end position="66"/>
    </location>
</feature>
<dbReference type="AlphaFoldDB" id="A0AAW6LT10"/>
<evidence type="ECO:0000313" key="3">
    <source>
        <dbReference type="Proteomes" id="UP001217325"/>
    </source>
</evidence>